<dbReference type="Proteomes" id="UP001501321">
    <property type="component" value="Unassembled WGS sequence"/>
</dbReference>
<dbReference type="Pfam" id="PF11975">
    <property type="entry name" value="Glyco_hydro_4C"/>
    <property type="match status" value="1"/>
</dbReference>
<gene>
    <name evidence="9" type="ORF">GCM10023095_04980</name>
</gene>
<keyword evidence="6 7" id="KW-0326">Glycosidase</keyword>
<evidence type="ECO:0000256" key="1">
    <source>
        <dbReference type="ARBA" id="ARBA00010141"/>
    </source>
</evidence>
<evidence type="ECO:0000256" key="3">
    <source>
        <dbReference type="ARBA" id="ARBA00022801"/>
    </source>
</evidence>
<dbReference type="EMBL" id="BAABFC010000001">
    <property type="protein sequence ID" value="GAA4493966.1"/>
    <property type="molecule type" value="Genomic_DNA"/>
</dbReference>
<dbReference type="RefSeq" id="WP_345009714.1">
    <property type="nucleotide sequence ID" value="NZ_BAABFC010000001.1"/>
</dbReference>
<feature type="domain" description="Glycosyl hydrolase family 4 C-terminal" evidence="8">
    <location>
        <begin position="196"/>
        <end position="412"/>
    </location>
</feature>
<evidence type="ECO:0000256" key="5">
    <source>
        <dbReference type="ARBA" id="ARBA00023211"/>
    </source>
</evidence>
<dbReference type="Gene3D" id="3.40.50.720">
    <property type="entry name" value="NAD(P)-binding Rossmann-like Domain"/>
    <property type="match status" value="1"/>
</dbReference>
<organism evidence="9 10">
    <name type="scientific">Pseudaeromonas paramecii</name>
    <dbReference type="NCBI Taxonomy" id="2138166"/>
    <lineage>
        <taxon>Bacteria</taxon>
        <taxon>Pseudomonadati</taxon>
        <taxon>Pseudomonadota</taxon>
        <taxon>Gammaproteobacteria</taxon>
        <taxon>Aeromonadales</taxon>
        <taxon>Aeromonadaceae</taxon>
        <taxon>Pseudaeromonas</taxon>
    </lineage>
</organism>
<dbReference type="SUPFAM" id="SSF51735">
    <property type="entry name" value="NAD(P)-binding Rossmann-fold domains"/>
    <property type="match status" value="1"/>
</dbReference>
<name>A0ABP8PZQ2_9GAMM</name>
<keyword evidence="5" id="KW-0464">Manganese</keyword>
<evidence type="ECO:0000256" key="4">
    <source>
        <dbReference type="ARBA" id="ARBA00023027"/>
    </source>
</evidence>
<dbReference type="InterPro" id="IPR001088">
    <property type="entry name" value="Glyco_hydro_4"/>
</dbReference>
<dbReference type="PRINTS" id="PR00732">
    <property type="entry name" value="GLHYDRLASE4"/>
</dbReference>
<dbReference type="Gene3D" id="3.90.110.10">
    <property type="entry name" value="Lactate dehydrogenase/glycoside hydrolase, family 4, C-terminal"/>
    <property type="match status" value="1"/>
</dbReference>
<dbReference type="InterPro" id="IPR019802">
    <property type="entry name" value="GlycHydrolase_4_CS"/>
</dbReference>
<comment type="similarity">
    <text evidence="1 7">Belongs to the glycosyl hydrolase 4 family.</text>
</comment>
<dbReference type="InterPro" id="IPR036291">
    <property type="entry name" value="NAD(P)-bd_dom_sf"/>
</dbReference>
<dbReference type="PANTHER" id="PTHR32092:SF5">
    <property type="entry name" value="6-PHOSPHO-BETA-GLUCOSIDASE"/>
    <property type="match status" value="1"/>
</dbReference>
<dbReference type="InterPro" id="IPR022616">
    <property type="entry name" value="Glyco_hydro_4_C"/>
</dbReference>
<dbReference type="InterPro" id="IPR015955">
    <property type="entry name" value="Lactate_DH/Glyco_Ohase_4_C"/>
</dbReference>
<dbReference type="SUPFAM" id="SSF56327">
    <property type="entry name" value="LDH C-terminal domain-like"/>
    <property type="match status" value="1"/>
</dbReference>
<evidence type="ECO:0000256" key="6">
    <source>
        <dbReference type="ARBA" id="ARBA00023295"/>
    </source>
</evidence>
<accession>A0ABP8PZQ2</accession>
<dbReference type="PANTHER" id="PTHR32092">
    <property type="entry name" value="6-PHOSPHO-BETA-GLUCOSIDASE-RELATED"/>
    <property type="match status" value="1"/>
</dbReference>
<dbReference type="PROSITE" id="PS01324">
    <property type="entry name" value="GLYCOSYL_HYDROL_F4"/>
    <property type="match status" value="1"/>
</dbReference>
<comment type="caution">
    <text evidence="9">The sequence shown here is derived from an EMBL/GenBank/DDBJ whole genome shotgun (WGS) entry which is preliminary data.</text>
</comment>
<evidence type="ECO:0000256" key="2">
    <source>
        <dbReference type="ARBA" id="ARBA00022723"/>
    </source>
</evidence>
<evidence type="ECO:0000313" key="10">
    <source>
        <dbReference type="Proteomes" id="UP001501321"/>
    </source>
</evidence>
<proteinExistence type="inferred from homology"/>
<keyword evidence="2" id="KW-0479">Metal-binding</keyword>
<dbReference type="Pfam" id="PF02056">
    <property type="entry name" value="Glyco_hydro_4"/>
    <property type="match status" value="1"/>
</dbReference>
<keyword evidence="3 7" id="KW-0378">Hydrolase</keyword>
<evidence type="ECO:0000313" key="9">
    <source>
        <dbReference type="EMBL" id="GAA4493966.1"/>
    </source>
</evidence>
<reference evidence="10" key="1">
    <citation type="journal article" date="2019" name="Int. J. Syst. Evol. Microbiol.">
        <title>The Global Catalogue of Microorganisms (GCM) 10K type strain sequencing project: providing services to taxonomists for standard genome sequencing and annotation.</title>
        <authorList>
            <consortium name="The Broad Institute Genomics Platform"/>
            <consortium name="The Broad Institute Genome Sequencing Center for Infectious Disease"/>
            <person name="Wu L."/>
            <person name="Ma J."/>
        </authorList>
    </citation>
    <scope>NUCLEOTIDE SEQUENCE [LARGE SCALE GENOMIC DNA]</scope>
    <source>
        <strain evidence="10">JCM 32226</strain>
    </source>
</reference>
<evidence type="ECO:0000256" key="7">
    <source>
        <dbReference type="RuleBase" id="RU361152"/>
    </source>
</evidence>
<protein>
    <submittedName>
        <fullName evidence="9">6-phospho-beta-glucosidase</fullName>
    </submittedName>
</protein>
<comment type="cofactor">
    <cofactor evidence="7">
        <name>NAD(+)</name>
        <dbReference type="ChEBI" id="CHEBI:57540"/>
    </cofactor>
    <text evidence="7">Binds 1 NAD(+) per subunit.</text>
</comment>
<keyword evidence="10" id="KW-1185">Reference proteome</keyword>
<dbReference type="CDD" id="cd05296">
    <property type="entry name" value="GH4_P_beta_glucosidase"/>
    <property type="match status" value="1"/>
</dbReference>
<sequence>MKDALKIAIIGGGSTYTPEIIEGFLNRLDQLPIKELWLVDCEAGWEKAQVVADLARRMIRRAGDPFSLTLALDRAAALRGADYVCTQFRVGLIPARINDERTALKYDMIGQETNGVGGFAKAQRTIPVILDICRQMEALCPEAWLINFTNPSGMVTEAVLKHSNIKVVGLCNVPVLTEKGVEQMLQVAPGQCQIQVAGLNHFIYIRHAWLNGQDKLPELLARVAEDPDALRPKNIPPFKWDPDQLKNLGVIPCCYHRYYYLPDEIMQHELEHEKREGTRGEVVARLEEQLLARYRDPKLDIKPPELAQRGGAYYSDAACELISAIHNDKRTIMHVNVRNNGAIKELPADCAVEVSCVITGNGPVPLNVEPFANPAIVGLLRLMKAFEELTVAAAVTGDYGTALQALTLNPMVRKGPVTRQVLDDLLASNAAYLPQYAHLRR</sequence>
<keyword evidence="4 7" id="KW-0520">NAD</keyword>
<evidence type="ECO:0000259" key="8">
    <source>
        <dbReference type="Pfam" id="PF11975"/>
    </source>
</evidence>